<organism evidence="14 15">
    <name type="scientific">Escherichia coli</name>
    <dbReference type="NCBI Taxonomy" id="562"/>
    <lineage>
        <taxon>Bacteria</taxon>
        <taxon>Pseudomonadati</taxon>
        <taxon>Pseudomonadota</taxon>
        <taxon>Gammaproteobacteria</taxon>
        <taxon>Enterobacterales</taxon>
        <taxon>Enterobacteriaceae</taxon>
        <taxon>Escherichia</taxon>
    </lineage>
</organism>
<dbReference type="GO" id="GO:0008861">
    <property type="term" value="F:formate C-acetyltransferase activity"/>
    <property type="evidence" value="ECO:0007669"/>
    <property type="project" value="UniProtKB-UniRule"/>
</dbReference>
<dbReference type="PROSITE" id="PS00850">
    <property type="entry name" value="GLY_RADICAL_1"/>
    <property type="match status" value="1"/>
</dbReference>
<feature type="region of interest" description="Disordered" evidence="11">
    <location>
        <begin position="622"/>
        <end position="645"/>
    </location>
</feature>
<keyword evidence="3 10" id="KW-0963">Cytoplasm</keyword>
<name>A0AAN3NXD0_ECOLX</name>
<dbReference type="Pfam" id="PF02901">
    <property type="entry name" value="PFL-like"/>
    <property type="match status" value="1"/>
</dbReference>
<dbReference type="Gene3D" id="3.20.70.20">
    <property type="match status" value="1"/>
</dbReference>
<gene>
    <name evidence="14" type="primary">pflB</name>
    <name evidence="14" type="ORF">DL968_14025</name>
</gene>
<evidence type="ECO:0000256" key="11">
    <source>
        <dbReference type="SAM" id="MobiDB-lite"/>
    </source>
</evidence>
<evidence type="ECO:0000256" key="9">
    <source>
        <dbReference type="PROSITE-ProRule" id="PRU00493"/>
    </source>
</evidence>
<proteinExistence type="inferred from homology"/>
<evidence type="ECO:0000256" key="3">
    <source>
        <dbReference type="ARBA" id="ARBA00022490"/>
    </source>
</evidence>
<protein>
    <recommendedName>
        <fullName evidence="10">Formate acetyltransferase</fullName>
        <ecNumber evidence="10">2.3.1.54</ecNumber>
    </recommendedName>
    <alternativeName>
        <fullName evidence="10">Pyruvate formate-lyase</fullName>
    </alternativeName>
</protein>
<comment type="subunit">
    <text evidence="10">Homodimer.</text>
</comment>
<dbReference type="PANTHER" id="PTHR30191:SF7">
    <property type="entry name" value="PFL-LIKE ENZYME TDCE"/>
    <property type="match status" value="1"/>
</dbReference>
<evidence type="ECO:0000256" key="2">
    <source>
        <dbReference type="ARBA" id="ARBA00008375"/>
    </source>
</evidence>
<dbReference type="PIRSF" id="PIRSF000379">
    <property type="entry name" value="For_Ac_trans_1"/>
    <property type="match status" value="1"/>
</dbReference>
<feature type="active site" description="S-acetylcysteine intermediate" evidence="7">
    <location>
        <position position="423"/>
    </location>
</feature>
<evidence type="ECO:0000313" key="15">
    <source>
        <dbReference type="Proteomes" id="UP000854059"/>
    </source>
</evidence>
<comment type="catalytic activity">
    <reaction evidence="10">
        <text>formate + acetyl-CoA = pyruvate + CoA</text>
        <dbReference type="Rhea" id="RHEA:11844"/>
        <dbReference type="ChEBI" id="CHEBI:15361"/>
        <dbReference type="ChEBI" id="CHEBI:15740"/>
        <dbReference type="ChEBI" id="CHEBI:57287"/>
        <dbReference type="ChEBI" id="CHEBI:57288"/>
        <dbReference type="EC" id="2.3.1.54"/>
    </reaction>
</comment>
<evidence type="ECO:0000259" key="13">
    <source>
        <dbReference type="PROSITE" id="PS51554"/>
    </source>
</evidence>
<feature type="modified residue" description="Glycine radical" evidence="8 9">
    <location>
        <position position="739"/>
    </location>
</feature>
<dbReference type="GO" id="GO:0005829">
    <property type="term" value="C:cytosol"/>
    <property type="evidence" value="ECO:0007669"/>
    <property type="project" value="TreeGrafter"/>
</dbReference>
<keyword evidence="10" id="KW-0313">Glucose metabolism</keyword>
<dbReference type="AlphaFoldDB" id="A0AAN3NXD0"/>
<evidence type="ECO:0000256" key="7">
    <source>
        <dbReference type="PIRSR" id="PIRSR000379-1"/>
    </source>
</evidence>
<dbReference type="InterPro" id="IPR005949">
    <property type="entry name" value="Form_AcTrfase"/>
</dbReference>
<comment type="subcellular location">
    <subcellularLocation>
        <location evidence="1 10">Cytoplasm</location>
    </subcellularLocation>
</comment>
<dbReference type="GO" id="GO:0006006">
    <property type="term" value="P:glucose metabolic process"/>
    <property type="evidence" value="ECO:0007669"/>
    <property type="project" value="UniProtKB-UniRule"/>
</dbReference>
<dbReference type="InterPro" id="IPR050244">
    <property type="entry name" value="Auton_GlycylRad_Cofactor"/>
</dbReference>
<comment type="caution">
    <text evidence="14">The sequence shown here is derived from an EMBL/GenBank/DDBJ whole genome shotgun (WGS) entry which is preliminary data.</text>
</comment>
<feature type="domain" description="Glycine radical" evidence="12">
    <location>
        <begin position="636"/>
        <end position="764"/>
    </location>
</feature>
<dbReference type="NCBIfam" id="TIGR01255">
    <property type="entry name" value="pyr_form_ly_1"/>
    <property type="match status" value="1"/>
</dbReference>
<dbReference type="EMBL" id="AAVTXU010000052">
    <property type="protein sequence ID" value="EGE1988730.1"/>
    <property type="molecule type" value="Genomic_DNA"/>
</dbReference>
<evidence type="ECO:0000256" key="10">
    <source>
        <dbReference type="RuleBase" id="RU368075"/>
    </source>
</evidence>
<dbReference type="InterPro" id="IPR004184">
    <property type="entry name" value="PFL_dom"/>
</dbReference>
<feature type="domain" description="PFL" evidence="13">
    <location>
        <begin position="7"/>
        <end position="629"/>
    </location>
</feature>
<dbReference type="Pfam" id="PF01228">
    <property type="entry name" value="Gly_radical"/>
    <property type="match status" value="1"/>
</dbReference>
<keyword evidence="6 10" id="KW-0012">Acyltransferase</keyword>
<dbReference type="InterPro" id="IPR019777">
    <property type="entry name" value="Form_AcTrfase_GR_CS"/>
</dbReference>
<accession>A0AAN3NXD0</accession>
<dbReference type="EC" id="2.3.1.54" evidence="10"/>
<evidence type="ECO:0000256" key="4">
    <source>
        <dbReference type="ARBA" id="ARBA00022679"/>
    </source>
</evidence>
<dbReference type="PANTHER" id="PTHR30191">
    <property type="entry name" value="FORMATE ACETYLTRANSFERASE"/>
    <property type="match status" value="1"/>
</dbReference>
<evidence type="ECO:0000313" key="14">
    <source>
        <dbReference type="EMBL" id="EGE1988730.1"/>
    </source>
</evidence>
<dbReference type="SUPFAM" id="SSF51998">
    <property type="entry name" value="PFL-like glycyl radical enzymes"/>
    <property type="match status" value="1"/>
</dbReference>
<evidence type="ECO:0000256" key="8">
    <source>
        <dbReference type="PIRSR" id="PIRSR000379-2"/>
    </source>
</evidence>
<feature type="active site" description="Cysteine radical intermediate" evidence="7">
    <location>
        <position position="424"/>
    </location>
</feature>
<dbReference type="InterPro" id="IPR001150">
    <property type="entry name" value="Gly_radical"/>
</dbReference>
<evidence type="ECO:0000256" key="1">
    <source>
        <dbReference type="ARBA" id="ARBA00004496"/>
    </source>
</evidence>
<dbReference type="PROSITE" id="PS51149">
    <property type="entry name" value="GLY_RADICAL_2"/>
    <property type="match status" value="1"/>
</dbReference>
<sequence length="764" mass="86025">MKVDIDPSDKLYADAWFGFKGTDWKNEINVRDFIQHNYTPYEGDESFLAEATPATTELWEKVMEGIRIENATHAPVDFDTNIATTITAHDAGYINQPLEKIVGLQTDAPLKRALHPFGGINMIKSSFHAYGREMDSEFEYLFTDLRKTHNQGVFDVYSPDMLRCRKSGVLTGLPDGYGRGRIIGDYRRVALYGIRYLVRERELQFADLQSRLEKGEDLEATIRLREELAEHRHALLQIQEMAAKYGFDISRPAQNAQEAVQWLYFAYLAAVKSQNGGAMSLGRTASFLDIYIERDFKAGVLNEQQAQELIDHFIMKIRMVRFLRTPEFDSLFSGDPIWATEVIGGMGLDGRTLVTKNSFRYLHTLHTMGPAPEPNLTILWSEELPIAFKKYAAQVSIVTSSLQYENDDLMRTDFNSDDYAIACCVSPMVIGKQMQFFGARANLAKTLLYAINGGVDEKLKIQVGPKTAPLMDDVLDYDKVMDSLDHFMDWLAVQYISALNIIHYMHDKYSYEASLMALHDRDVYRTMACGIAGLSVATDSLSAIKYARVKPIRDENGLAVDFEIDGEYPQYGNNDERVDSIACDLVERFMKKIKALSTYRNAVPTQSILTITSNVVYGQKTGNTPDGRRAGTPFAPGANPMHGRDRKGAVASLTSVAKLPFTYAKDGISYTFSIVPAALGKEDPVRKTNLVGLLDGYFHHEADVEGGQHLNVNVMNREMLLDAIEHPEKYPNLTIRVSGYAVRFNALTREQQQDVISRTFTQAL</sequence>
<dbReference type="FunFam" id="3.20.70.20:FF:000003">
    <property type="entry name" value="Formate acetyltransferase"/>
    <property type="match status" value="1"/>
</dbReference>
<dbReference type="PROSITE" id="PS51554">
    <property type="entry name" value="PFL"/>
    <property type="match status" value="1"/>
</dbReference>
<reference evidence="14" key="1">
    <citation type="submission" date="2018-05" db="EMBL/GenBank/DDBJ databases">
        <authorList>
            <person name="Ashton P.M."/>
            <person name="Dallman T."/>
            <person name="Nair S."/>
            <person name="De Pinna E."/>
            <person name="Peters T."/>
            <person name="Grant K."/>
        </authorList>
    </citation>
    <scope>NUCLEOTIDE SEQUENCE</scope>
    <source>
        <strain evidence="14">412057</strain>
    </source>
</reference>
<evidence type="ECO:0000256" key="5">
    <source>
        <dbReference type="ARBA" id="ARBA00022818"/>
    </source>
</evidence>
<evidence type="ECO:0000256" key="6">
    <source>
        <dbReference type="ARBA" id="ARBA00023315"/>
    </source>
</evidence>
<dbReference type="CDD" id="cd01678">
    <property type="entry name" value="PFL1"/>
    <property type="match status" value="1"/>
</dbReference>
<keyword evidence="4 10" id="KW-0808">Transferase</keyword>
<evidence type="ECO:0000259" key="12">
    <source>
        <dbReference type="PROSITE" id="PS51149"/>
    </source>
</evidence>
<dbReference type="Proteomes" id="UP000854059">
    <property type="component" value="Unassembled WGS sequence"/>
</dbReference>
<comment type="pathway">
    <text evidence="10">Fermentation; pyruvate fermentation; formate from pyruvate: step 1/1.</text>
</comment>
<comment type="similarity">
    <text evidence="2 10">Belongs to the glycyl radical enzyme (GRE) family. PFL subfamily.</text>
</comment>
<keyword evidence="5 8" id="KW-0556">Organic radical</keyword>
<keyword evidence="10" id="KW-0119">Carbohydrate metabolism</keyword>